<dbReference type="AlphaFoldDB" id="A0A0W0GDA7"/>
<dbReference type="EMBL" id="LATX01000318">
    <property type="protein sequence ID" value="KTB46550.1"/>
    <property type="molecule type" value="Genomic_DNA"/>
</dbReference>
<protein>
    <submittedName>
        <fullName evidence="1">Uncharacterized protein</fullName>
    </submittedName>
</protein>
<accession>A0A0W0GDA7</accession>
<proteinExistence type="predicted"/>
<comment type="caution">
    <text evidence="1">The sequence shown here is derived from an EMBL/GenBank/DDBJ whole genome shotgun (WGS) entry which is preliminary data.</text>
</comment>
<evidence type="ECO:0000313" key="1">
    <source>
        <dbReference type="EMBL" id="KTB46550.1"/>
    </source>
</evidence>
<dbReference type="Proteomes" id="UP000054988">
    <property type="component" value="Unassembled WGS sequence"/>
</dbReference>
<sequence>MTGMILERFGDAVTDMFETLKREIQVNIFNALTRVHQHVRLIDFEEVAALSSEERNTTLHYFSDRNTDRLLDRRKSLSETINSAQSISRVKICLPEWLLDSYTTLRAESLLGVYYGIVQERMEKGAELNELKQEQEQMMREAEAQWRIQHVGDFRVNGRC</sequence>
<evidence type="ECO:0000313" key="2">
    <source>
        <dbReference type="Proteomes" id="UP000054988"/>
    </source>
</evidence>
<organism evidence="1 2">
    <name type="scientific">Moniliophthora roreri</name>
    <name type="common">Frosty pod rot fungus</name>
    <name type="synonym">Monilia roreri</name>
    <dbReference type="NCBI Taxonomy" id="221103"/>
    <lineage>
        <taxon>Eukaryota</taxon>
        <taxon>Fungi</taxon>
        <taxon>Dikarya</taxon>
        <taxon>Basidiomycota</taxon>
        <taxon>Agaricomycotina</taxon>
        <taxon>Agaricomycetes</taxon>
        <taxon>Agaricomycetidae</taxon>
        <taxon>Agaricales</taxon>
        <taxon>Marasmiineae</taxon>
        <taxon>Marasmiaceae</taxon>
        <taxon>Moniliophthora</taxon>
    </lineage>
</organism>
<name>A0A0W0GDA7_MONRR</name>
<reference evidence="1 2" key="1">
    <citation type="submission" date="2015-12" db="EMBL/GenBank/DDBJ databases">
        <title>Draft genome sequence of Moniliophthora roreri, the causal agent of frosty pod rot of cacao.</title>
        <authorList>
            <person name="Aime M.C."/>
            <person name="Diaz-Valderrama J.R."/>
            <person name="Kijpornyongpan T."/>
            <person name="Phillips-Mora W."/>
        </authorList>
    </citation>
    <scope>NUCLEOTIDE SEQUENCE [LARGE SCALE GENOMIC DNA]</scope>
    <source>
        <strain evidence="1 2">MCA 2952</strain>
    </source>
</reference>
<gene>
    <name evidence="1" type="ORF">WG66_888</name>
</gene>